<gene>
    <name evidence="2" type="ORF">CWM47_20260</name>
</gene>
<proteinExistence type="predicted"/>
<dbReference type="AlphaFoldDB" id="A0A2K8Z260"/>
<dbReference type="Proteomes" id="UP000232883">
    <property type="component" value="Chromosome"/>
</dbReference>
<accession>A0A2K8Z260</accession>
<feature type="chain" id="PRO_5014804402" description="Glycosyl transferase" evidence="1">
    <location>
        <begin position="26"/>
        <end position="337"/>
    </location>
</feature>
<keyword evidence="1" id="KW-0732">Signal</keyword>
<dbReference type="OrthoDB" id="186344at2"/>
<evidence type="ECO:0000313" key="2">
    <source>
        <dbReference type="EMBL" id="AUD03948.1"/>
    </source>
</evidence>
<feature type="signal peptide" evidence="1">
    <location>
        <begin position="1"/>
        <end position="25"/>
    </location>
</feature>
<reference evidence="2 3" key="1">
    <citation type="submission" date="2017-11" db="EMBL/GenBank/DDBJ databases">
        <title>Taxonomic description and genome sequences of Spirosoma HA7 sp. nov., isolated from pollen microhabitat of Corylus avellana.</title>
        <authorList>
            <person name="Ambika Manirajan B."/>
            <person name="Suarez C."/>
            <person name="Ratering S."/>
            <person name="Geissler-Plaum R."/>
            <person name="Cardinale M."/>
            <person name="Sylvia S."/>
        </authorList>
    </citation>
    <scope>NUCLEOTIDE SEQUENCE [LARGE SCALE GENOMIC DNA]</scope>
    <source>
        <strain evidence="2 3">HA7</strain>
    </source>
</reference>
<evidence type="ECO:0008006" key="4">
    <source>
        <dbReference type="Google" id="ProtNLM"/>
    </source>
</evidence>
<evidence type="ECO:0000313" key="3">
    <source>
        <dbReference type="Proteomes" id="UP000232883"/>
    </source>
</evidence>
<protein>
    <recommendedName>
        <fullName evidence="4">Glycosyl transferase</fullName>
    </recommendedName>
</protein>
<dbReference type="KEGG" id="spir:CWM47_20260"/>
<sequence length="337" mass="38262">MLLTICTIRQLPQALALGTSFCHHAATSAQTPLVLIGLVDDPAQLPADFVSPYPIIPVKEVLTIADLTSLSAKYTPTEFAAACKPLFIAEAFRRFPEEDKLLYADPSIQFLTSLSPIWEQLTIKNTILTPFITAKPMDTRWPDEKFFQNIGLYSSDFLGFCRSAETDRLLVWWDDRVRDRAQIDFCEGLCLDQLWLMHVPVFFTDVAVVRNPGWHVALWNLHERTLLQEGNQLRVSGPDGQDQPLQFINFKGLANPDEGFFTHQNRFQLRDRPEVAALLATYRQHISVYQSSTLVATNPSYGEQLEPVVLRGWRYAVSQSLQGITRFIDRVPIPVIN</sequence>
<evidence type="ECO:0000256" key="1">
    <source>
        <dbReference type="SAM" id="SignalP"/>
    </source>
</evidence>
<keyword evidence="3" id="KW-1185">Reference proteome</keyword>
<name>A0A2K8Z260_9BACT</name>
<dbReference type="EMBL" id="CP025096">
    <property type="protein sequence ID" value="AUD03948.1"/>
    <property type="molecule type" value="Genomic_DNA"/>
</dbReference>
<organism evidence="2 3">
    <name type="scientific">Spirosoma pollinicola</name>
    <dbReference type="NCBI Taxonomy" id="2057025"/>
    <lineage>
        <taxon>Bacteria</taxon>
        <taxon>Pseudomonadati</taxon>
        <taxon>Bacteroidota</taxon>
        <taxon>Cytophagia</taxon>
        <taxon>Cytophagales</taxon>
        <taxon>Cytophagaceae</taxon>
        <taxon>Spirosoma</taxon>
    </lineage>
</organism>